<dbReference type="GO" id="GO:0005840">
    <property type="term" value="C:ribosome"/>
    <property type="evidence" value="ECO:0007669"/>
    <property type="project" value="UniProtKB-KW"/>
</dbReference>
<reference evidence="5 6" key="1">
    <citation type="submission" date="2015-12" db="EMBL/GenBank/DDBJ databases">
        <title>The genome of Folsomia candida.</title>
        <authorList>
            <person name="Faddeeva A."/>
            <person name="Derks M.F."/>
            <person name="Anvar Y."/>
            <person name="Smit S."/>
            <person name="Van Straalen N."/>
            <person name="Roelofs D."/>
        </authorList>
    </citation>
    <scope>NUCLEOTIDE SEQUENCE [LARGE SCALE GENOMIC DNA]</scope>
    <source>
        <strain evidence="5 6">VU population</strain>
        <tissue evidence="5">Whole body</tissue>
    </source>
</reference>
<dbReference type="Proteomes" id="UP000198287">
    <property type="component" value="Unassembled WGS sequence"/>
</dbReference>
<dbReference type="CDD" id="cd14870">
    <property type="entry name" value="uS7_Mitochondria_Mammalian"/>
    <property type="match status" value="1"/>
</dbReference>
<evidence type="ECO:0000313" key="6">
    <source>
        <dbReference type="Proteomes" id="UP000198287"/>
    </source>
</evidence>
<evidence type="ECO:0000256" key="3">
    <source>
        <dbReference type="ARBA" id="ARBA00023274"/>
    </source>
</evidence>
<sequence>MLLRKIYQVGYRPTNRLFATFPPSYIHPIFRHADQVALQEANDFERHTFLPVRPANSSQTSSVFYDPLVAKFTNHIMRKGNKILARGLLENHLFGLVLIKCLGIRQTTITQNDDSDWIASLFLKKNWNKDAIQSESSFDAMVAWRIQRHLINTSLKKCWTSSKKNVFRTQTFMEIKRVQLAKYATNPNVELNPYKLLHQAVANSRPFLQTTPIKRGGHTYQVPIPIRPNASLAIALEWLINAGKEKDDDTRFWKQLAKEIIDAAEGVGKVIKRKQDLHRVCEANRAYAHYRWG</sequence>
<evidence type="ECO:0000256" key="1">
    <source>
        <dbReference type="ARBA" id="ARBA00007151"/>
    </source>
</evidence>
<accession>A0A226DME8</accession>
<dbReference type="PANTHER" id="PTHR11205">
    <property type="entry name" value="RIBOSOMAL PROTEIN S7"/>
    <property type="match status" value="1"/>
</dbReference>
<dbReference type="Pfam" id="PF00177">
    <property type="entry name" value="Ribosomal_S7"/>
    <property type="match status" value="1"/>
</dbReference>
<dbReference type="EMBL" id="LNIX01000015">
    <property type="protein sequence ID" value="OXA46359.1"/>
    <property type="molecule type" value="Genomic_DNA"/>
</dbReference>
<dbReference type="GO" id="GO:1990904">
    <property type="term" value="C:ribonucleoprotein complex"/>
    <property type="evidence" value="ECO:0007669"/>
    <property type="project" value="UniProtKB-KW"/>
</dbReference>
<evidence type="ECO:0000256" key="2">
    <source>
        <dbReference type="ARBA" id="ARBA00022980"/>
    </source>
</evidence>
<dbReference type="InterPro" id="IPR000235">
    <property type="entry name" value="Ribosomal_uS7"/>
</dbReference>
<dbReference type="AlphaFoldDB" id="A0A226DME8"/>
<keyword evidence="2" id="KW-0689">Ribosomal protein</keyword>
<dbReference type="Gene3D" id="1.10.455.10">
    <property type="entry name" value="Ribosomal protein S7 domain"/>
    <property type="match status" value="1"/>
</dbReference>
<comment type="caution">
    <text evidence="5">The sequence shown here is derived from an EMBL/GenBank/DDBJ whole genome shotgun (WGS) entry which is preliminary data.</text>
</comment>
<evidence type="ECO:0000259" key="4">
    <source>
        <dbReference type="Pfam" id="PF00177"/>
    </source>
</evidence>
<keyword evidence="6" id="KW-1185">Reference proteome</keyword>
<name>A0A226DME8_FOLCA</name>
<proteinExistence type="inferred from homology"/>
<dbReference type="InterPro" id="IPR036823">
    <property type="entry name" value="Ribosomal_uS7_dom_sf"/>
</dbReference>
<dbReference type="InterPro" id="IPR023798">
    <property type="entry name" value="Ribosomal_uS7_dom"/>
</dbReference>
<dbReference type="STRING" id="158441.A0A226DME8"/>
<keyword evidence="3" id="KW-0687">Ribonucleoprotein</keyword>
<feature type="domain" description="Small ribosomal subunit protein uS7" evidence="4">
    <location>
        <begin position="180"/>
        <end position="285"/>
    </location>
</feature>
<gene>
    <name evidence="5" type="ORF">Fcan01_18862</name>
</gene>
<dbReference type="OrthoDB" id="9972728at2759"/>
<dbReference type="SUPFAM" id="SSF47973">
    <property type="entry name" value="Ribosomal protein S7"/>
    <property type="match status" value="2"/>
</dbReference>
<comment type="similarity">
    <text evidence="1">Belongs to the universal ribosomal protein uS7 family.</text>
</comment>
<organism evidence="5 6">
    <name type="scientific">Folsomia candida</name>
    <name type="common">Springtail</name>
    <dbReference type="NCBI Taxonomy" id="158441"/>
    <lineage>
        <taxon>Eukaryota</taxon>
        <taxon>Metazoa</taxon>
        <taxon>Ecdysozoa</taxon>
        <taxon>Arthropoda</taxon>
        <taxon>Hexapoda</taxon>
        <taxon>Collembola</taxon>
        <taxon>Entomobryomorpha</taxon>
        <taxon>Isotomoidea</taxon>
        <taxon>Isotomidae</taxon>
        <taxon>Proisotominae</taxon>
        <taxon>Folsomia</taxon>
    </lineage>
</organism>
<evidence type="ECO:0000313" key="5">
    <source>
        <dbReference type="EMBL" id="OXA46359.1"/>
    </source>
</evidence>
<protein>
    <recommendedName>
        <fullName evidence="4">Small ribosomal subunit protein uS7 domain-containing protein</fullName>
    </recommendedName>
</protein>
<dbReference type="GO" id="GO:0006412">
    <property type="term" value="P:translation"/>
    <property type="evidence" value="ECO:0007669"/>
    <property type="project" value="InterPro"/>
</dbReference>